<evidence type="ECO:0000256" key="2">
    <source>
        <dbReference type="ARBA" id="ARBA00025704"/>
    </source>
</evidence>
<dbReference type="Proteomes" id="UP000643403">
    <property type="component" value="Unassembled WGS sequence"/>
</dbReference>
<protein>
    <recommendedName>
        <fullName evidence="1">GTP pyrophosphokinase</fullName>
    </recommendedName>
    <alternativeName>
        <fullName evidence="4">(p)ppGpp synthase</fullName>
    </alternativeName>
    <alternativeName>
        <fullName evidence="3">ATP:GTP 3'-pyrophosphotransferase</fullName>
    </alternativeName>
    <alternativeName>
        <fullName evidence="5">ppGpp synthase I</fullName>
    </alternativeName>
</protein>
<proteinExistence type="inferred from homology"/>
<reference evidence="10" key="1">
    <citation type="journal article" date="2019" name="Int. J. Syst. Evol. Microbiol.">
        <title>The Global Catalogue of Microorganisms (GCM) 10K type strain sequencing project: providing services to taxonomists for standard genome sequencing and annotation.</title>
        <authorList>
            <consortium name="The Broad Institute Genomics Platform"/>
            <consortium name="The Broad Institute Genome Sequencing Center for Infectious Disease"/>
            <person name="Wu L."/>
            <person name="Ma J."/>
        </authorList>
    </citation>
    <scope>NUCLEOTIDE SEQUENCE [LARGE SCALE GENOMIC DNA]</scope>
    <source>
        <strain evidence="10">KCTC 22558</strain>
    </source>
</reference>
<dbReference type="SMART" id="SM00954">
    <property type="entry name" value="RelA_SpoT"/>
    <property type="match status" value="1"/>
</dbReference>
<evidence type="ECO:0000256" key="4">
    <source>
        <dbReference type="ARBA" id="ARBA00032407"/>
    </source>
</evidence>
<dbReference type="InterPro" id="IPR002912">
    <property type="entry name" value="ACT_dom"/>
</dbReference>
<dbReference type="PANTHER" id="PTHR21262">
    <property type="entry name" value="GUANOSINE-3',5'-BIS DIPHOSPHATE 3'-PYROPHOSPHOHYDROLASE"/>
    <property type="match status" value="1"/>
</dbReference>
<gene>
    <name evidence="9" type="primary">relA</name>
    <name evidence="9" type="ORF">GCM10008101_01030</name>
</gene>
<feature type="domain" description="TGS" evidence="8">
    <location>
        <begin position="390"/>
        <end position="451"/>
    </location>
</feature>
<evidence type="ECO:0000259" key="7">
    <source>
        <dbReference type="PROSITE" id="PS51671"/>
    </source>
</evidence>
<dbReference type="EMBL" id="BMXY01000001">
    <property type="protein sequence ID" value="GGZ51795.1"/>
    <property type="molecule type" value="Genomic_DNA"/>
</dbReference>
<comment type="function">
    <text evidence="6">In eubacteria ppGpp (guanosine 3'-diphosphate 5'-diphosphate) is a mediator of the stringent response that coordinates a variety of cellular activities in response to changes in nutritional abundance.</text>
</comment>
<evidence type="ECO:0000256" key="6">
    <source>
        <dbReference type="RuleBase" id="RU003847"/>
    </source>
</evidence>
<sequence length="722" mass="78868">MNAPPSTTTHSFADALAHPAAQVVAGPLREALAGADVAPIDGGAWRLVESMLGSLATLGADADMVAAALLHDWPGLADALGDDLATRFPAVAALLDSQHAAGPVSALHARHPDGRGSEGLRRLLLAMVRDLRVVPILLARQLAHLRHAAALPEDERRALAALTRDVHAPLANRLGIWQLKWELEDLAFRFLEPATYQQIARLLDEKRVARERYIENVKDVLRGALAAQGIEAEVAGRPKHIYSIWKKMQRKSVPISELYDLRAVRVLVDNLAACYAALGVVHSTWVPIPSEFDDYIARPKRNDYRSLHTAVVGPEGKTLEVQIRTHEMHRQAELGVAAHWKYKEGSGPGGSSAQAAAAFERKIAWMRRLLENAGEEGTLASELDSELVEDRIYVLTPKGEVVDLPAGATPLDFAYHVHTEVGHRCRGAKVDGRIVPLDHKLRSGDHVEILTGKVSEPRRDWLVASNGFLASARSREKVRTWFNRLDRARNEQAGREMLEKELRRLSLLGADLAPARERFHVASDGDLYVLVALGDIGPHQVGRALLEHERAQGEATSAPPSTHATTVTRKAASARAGEFTVEGVGNLLVQIARCCQPLPGEAIVGYLTRMRGVSVHRPDCASFQRLAAAQPQRVLPVEWQRAGTGYDVDVELVALDRKWLLKEITNVVAQQGVAIGSMNTEHARGGSRVTLRLRLRVADYGQLSSVLGRLAALPGVEQARRV</sequence>
<dbReference type="Pfam" id="PF02824">
    <property type="entry name" value="TGS"/>
    <property type="match status" value="1"/>
</dbReference>
<evidence type="ECO:0000256" key="5">
    <source>
        <dbReference type="ARBA" id="ARBA00033308"/>
    </source>
</evidence>
<dbReference type="NCBIfam" id="TIGR00691">
    <property type="entry name" value="spoT_relA"/>
    <property type="match status" value="1"/>
</dbReference>
<dbReference type="InterPro" id="IPR007685">
    <property type="entry name" value="RelA_SpoT"/>
</dbReference>
<dbReference type="InterPro" id="IPR045865">
    <property type="entry name" value="ACT-like_dom_sf"/>
</dbReference>
<dbReference type="InterPro" id="IPR033655">
    <property type="entry name" value="TGS_RelA/SpoT"/>
</dbReference>
<dbReference type="Gene3D" id="3.30.70.260">
    <property type="match status" value="1"/>
</dbReference>
<dbReference type="PROSITE" id="PS51671">
    <property type="entry name" value="ACT"/>
    <property type="match status" value="1"/>
</dbReference>
<dbReference type="CDD" id="cd05399">
    <property type="entry name" value="NT_Rel-Spo_like"/>
    <property type="match status" value="1"/>
</dbReference>
<organism evidence="9 10">
    <name type="scientific">Cognatilysobacter xinjiangensis</name>
    <dbReference type="NCBI Taxonomy" id="546892"/>
    <lineage>
        <taxon>Bacteria</taxon>
        <taxon>Pseudomonadati</taxon>
        <taxon>Pseudomonadota</taxon>
        <taxon>Gammaproteobacteria</taxon>
        <taxon>Lysobacterales</taxon>
        <taxon>Lysobacteraceae</taxon>
        <taxon>Cognatilysobacter</taxon>
    </lineage>
</organism>
<dbReference type="InterPro" id="IPR012676">
    <property type="entry name" value="TGS-like"/>
</dbReference>
<dbReference type="CDD" id="cd04876">
    <property type="entry name" value="ACT_RelA-SpoT"/>
    <property type="match status" value="1"/>
</dbReference>
<dbReference type="SUPFAM" id="SSF109604">
    <property type="entry name" value="HD-domain/PDEase-like"/>
    <property type="match status" value="1"/>
</dbReference>
<evidence type="ECO:0000313" key="10">
    <source>
        <dbReference type="Proteomes" id="UP000643403"/>
    </source>
</evidence>
<dbReference type="Pfam" id="PF04607">
    <property type="entry name" value="RelA_SpoT"/>
    <property type="match status" value="1"/>
</dbReference>
<evidence type="ECO:0000313" key="9">
    <source>
        <dbReference type="EMBL" id="GGZ51795.1"/>
    </source>
</evidence>
<comment type="similarity">
    <text evidence="6">Belongs to the relA/spoT family.</text>
</comment>
<dbReference type="Gene3D" id="3.10.20.30">
    <property type="match status" value="1"/>
</dbReference>
<dbReference type="InterPro" id="IPR043519">
    <property type="entry name" value="NT_sf"/>
</dbReference>
<accession>A0ABQ3BNF2</accession>
<name>A0ABQ3BNF2_9GAMM</name>
<dbReference type="PANTHER" id="PTHR21262:SF31">
    <property type="entry name" value="GTP PYROPHOSPHOKINASE"/>
    <property type="match status" value="1"/>
</dbReference>
<dbReference type="Pfam" id="PF13291">
    <property type="entry name" value="ACT_4"/>
    <property type="match status" value="1"/>
</dbReference>
<dbReference type="InterPro" id="IPR004095">
    <property type="entry name" value="TGS"/>
</dbReference>
<comment type="pathway">
    <text evidence="2">Purine metabolism.</text>
</comment>
<dbReference type="Gene3D" id="1.10.3210.10">
    <property type="entry name" value="Hypothetical protein af1432"/>
    <property type="match status" value="1"/>
</dbReference>
<dbReference type="RefSeq" id="WP_189446388.1">
    <property type="nucleotide sequence ID" value="NZ_BMXY01000001.1"/>
</dbReference>
<dbReference type="SUPFAM" id="SSF81301">
    <property type="entry name" value="Nucleotidyltransferase"/>
    <property type="match status" value="1"/>
</dbReference>
<dbReference type="Pfam" id="PF13328">
    <property type="entry name" value="HD_4"/>
    <property type="match status" value="1"/>
</dbReference>
<keyword evidence="10" id="KW-1185">Reference proteome</keyword>
<dbReference type="SUPFAM" id="SSF55021">
    <property type="entry name" value="ACT-like"/>
    <property type="match status" value="1"/>
</dbReference>
<dbReference type="CDD" id="cd01668">
    <property type="entry name" value="TGS_RSH"/>
    <property type="match status" value="1"/>
</dbReference>
<dbReference type="InterPro" id="IPR004811">
    <property type="entry name" value="RelA/Spo_fam"/>
</dbReference>
<feature type="domain" description="ACT" evidence="7">
    <location>
        <begin position="649"/>
        <end position="722"/>
    </location>
</feature>
<evidence type="ECO:0000259" key="8">
    <source>
        <dbReference type="PROSITE" id="PS51880"/>
    </source>
</evidence>
<dbReference type="InterPro" id="IPR012675">
    <property type="entry name" value="Beta-grasp_dom_sf"/>
</dbReference>
<comment type="caution">
    <text evidence="9">The sequence shown here is derived from an EMBL/GenBank/DDBJ whole genome shotgun (WGS) entry which is preliminary data.</text>
</comment>
<dbReference type="SUPFAM" id="SSF81271">
    <property type="entry name" value="TGS-like"/>
    <property type="match status" value="1"/>
</dbReference>
<dbReference type="Gene3D" id="3.30.460.10">
    <property type="entry name" value="Beta Polymerase, domain 2"/>
    <property type="match status" value="1"/>
</dbReference>
<dbReference type="PROSITE" id="PS51880">
    <property type="entry name" value="TGS"/>
    <property type="match status" value="1"/>
</dbReference>
<evidence type="ECO:0000256" key="3">
    <source>
        <dbReference type="ARBA" id="ARBA00029754"/>
    </source>
</evidence>
<evidence type="ECO:0000256" key="1">
    <source>
        <dbReference type="ARBA" id="ARBA00019852"/>
    </source>
</evidence>